<dbReference type="Proteomes" id="UP000515960">
    <property type="component" value="Chromosome"/>
</dbReference>
<accession>A0A7G9B648</accession>
<protein>
    <submittedName>
        <fullName evidence="1">TIGR04255 family protein</fullName>
    </submittedName>
</protein>
<gene>
    <name evidence="1" type="ORF">H8790_03045</name>
</gene>
<dbReference type="NCBIfam" id="TIGR04255">
    <property type="entry name" value="sporadTIGR04255"/>
    <property type="match status" value="1"/>
</dbReference>
<dbReference type="RefSeq" id="WP_187333548.1">
    <property type="nucleotide sequence ID" value="NZ_CP060490.1"/>
</dbReference>
<organism evidence="1 2">
    <name type="scientific">Oscillibacter hominis</name>
    <dbReference type="NCBI Taxonomy" id="2763056"/>
    <lineage>
        <taxon>Bacteria</taxon>
        <taxon>Bacillati</taxon>
        <taxon>Bacillota</taxon>
        <taxon>Clostridia</taxon>
        <taxon>Eubacteriales</taxon>
        <taxon>Oscillospiraceae</taxon>
        <taxon>Oscillibacter</taxon>
    </lineage>
</organism>
<proteinExistence type="predicted"/>
<keyword evidence="2" id="KW-1185">Reference proteome</keyword>
<evidence type="ECO:0000313" key="1">
    <source>
        <dbReference type="EMBL" id="QNL45029.1"/>
    </source>
</evidence>
<name>A0A7G9B648_9FIRM</name>
<reference evidence="1 2" key="1">
    <citation type="submission" date="2020-08" db="EMBL/GenBank/DDBJ databases">
        <authorList>
            <person name="Liu C."/>
            <person name="Sun Q."/>
        </authorList>
    </citation>
    <scope>NUCLEOTIDE SEQUENCE [LARGE SCALE GENOMIC DNA]</scope>
    <source>
        <strain evidence="1 2">NSJ-62</strain>
    </source>
</reference>
<dbReference type="EMBL" id="CP060490">
    <property type="protein sequence ID" value="QNL45029.1"/>
    <property type="molecule type" value="Genomic_DNA"/>
</dbReference>
<dbReference type="InterPro" id="IPR026349">
    <property type="entry name" value="CHP04255"/>
</dbReference>
<sequence>MLFSDRESCRYARSPLREVICQLRFPAILSIGNVEPADFQESIREDFPLYAAKQETPAPRVVGVGSPTPKLETPPTVVNYNFVSADSLWKINLTRNFIALSTLRYTSWREFAAKLDKPLAEFIRIYRPAFFERIGLRYVNIVSRSALGLEGTPWSDLFERAYLGALEEPDVAERMVSKCAVELELNLDSSCRAKIHAGPGMVKNSKPGAPEDQETKFILDMDLSMGGKVTANLAAGGMETLHGHATRLFEGAVTDTLRQAMGPLD</sequence>
<evidence type="ECO:0000313" key="2">
    <source>
        <dbReference type="Proteomes" id="UP000515960"/>
    </source>
</evidence>
<dbReference type="AlphaFoldDB" id="A0A7G9B648"/>
<dbReference type="KEGG" id="ohi:H8790_03045"/>